<dbReference type="Proteomes" id="UP000295620">
    <property type="component" value="Unassembled WGS sequence"/>
</dbReference>
<feature type="compositionally biased region" description="Basic and acidic residues" evidence="2">
    <location>
        <begin position="76"/>
        <end position="86"/>
    </location>
</feature>
<keyword evidence="4" id="KW-1185">Reference proteome</keyword>
<accession>A0A4V3D0U2</accession>
<gene>
    <name evidence="3" type="ORF">ATK78_3595</name>
</gene>
<keyword evidence="1" id="KW-0175">Coiled coil</keyword>
<protein>
    <submittedName>
        <fullName evidence="3">Uncharacterized protein</fullName>
    </submittedName>
</protein>
<feature type="region of interest" description="Disordered" evidence="2">
    <location>
        <begin position="319"/>
        <end position="340"/>
    </location>
</feature>
<organism evidence="3 4">
    <name type="scientific">Pedobacter metabolipauper</name>
    <dbReference type="NCBI Taxonomy" id="425513"/>
    <lineage>
        <taxon>Bacteria</taxon>
        <taxon>Pseudomonadati</taxon>
        <taxon>Bacteroidota</taxon>
        <taxon>Sphingobacteriia</taxon>
        <taxon>Sphingobacteriales</taxon>
        <taxon>Sphingobacteriaceae</taxon>
        <taxon>Pedobacter</taxon>
    </lineage>
</organism>
<sequence>MMNQSNIFKKIGLILNELQDQYEFLSENPEQLSELELELFLANANFLTDHVQIVKKLNYTETIKQLPAPDPSFKQETQEPKQEIRSTPEIQYKQEIQPAQAVQPDWEITHQEIPPIEVQEETLPVKQESKPAPFMDDLFELDNSAPSFEFIINETPVTDKFDFEEKSVGEIFDRPLSAEEQQIIAQKQRLKDQQAAANSKAQEITDDEIGPEPFLVSTPETVTRPEPVITSVEPVLIKPEPVVNKAEPAFHKPEPIINAPEPVINSTEPITPNPVVWQAPVAKTDFVEDKIEEKEVQKATTELTVDKVEEQVVPAYTPRPTLNDLLAGNKSPNVNDDSTKAPVTDLKKAVNLNEKLLYIKDLFNGYNLAYSEAIDLINKMPDFATADTFLRNNYAGKNNWEARQDTVDKFYELLHQRFPKV</sequence>
<feature type="region of interest" description="Disordered" evidence="2">
    <location>
        <begin position="66"/>
        <end position="90"/>
    </location>
</feature>
<dbReference type="EMBL" id="SNYC01000006">
    <property type="protein sequence ID" value="TDQ07469.1"/>
    <property type="molecule type" value="Genomic_DNA"/>
</dbReference>
<evidence type="ECO:0000313" key="3">
    <source>
        <dbReference type="EMBL" id="TDQ07469.1"/>
    </source>
</evidence>
<dbReference type="RefSeq" id="WP_133577437.1">
    <property type="nucleotide sequence ID" value="NZ_SNYC01000006.1"/>
</dbReference>
<evidence type="ECO:0000313" key="4">
    <source>
        <dbReference type="Proteomes" id="UP000295620"/>
    </source>
</evidence>
<reference evidence="3 4" key="1">
    <citation type="submission" date="2019-03" db="EMBL/GenBank/DDBJ databases">
        <title>Genomic Encyclopedia of Archaeal and Bacterial Type Strains, Phase II (KMG-II): from individual species to whole genera.</title>
        <authorList>
            <person name="Goeker M."/>
        </authorList>
    </citation>
    <scope>NUCLEOTIDE SEQUENCE [LARGE SCALE GENOMIC DNA]</scope>
    <source>
        <strain evidence="3 4">DSM 19035</strain>
    </source>
</reference>
<evidence type="ECO:0000256" key="2">
    <source>
        <dbReference type="SAM" id="MobiDB-lite"/>
    </source>
</evidence>
<comment type="caution">
    <text evidence="3">The sequence shown here is derived from an EMBL/GenBank/DDBJ whole genome shotgun (WGS) entry which is preliminary data.</text>
</comment>
<evidence type="ECO:0000256" key="1">
    <source>
        <dbReference type="SAM" id="Coils"/>
    </source>
</evidence>
<feature type="coiled-coil region" evidence="1">
    <location>
        <begin position="176"/>
        <end position="207"/>
    </location>
</feature>
<dbReference type="OrthoDB" id="1100725at2"/>
<name>A0A4V3D0U2_9SPHI</name>
<dbReference type="AlphaFoldDB" id="A0A4V3D0U2"/>
<proteinExistence type="predicted"/>